<dbReference type="SMART" id="SM00115">
    <property type="entry name" value="CASc"/>
    <property type="match status" value="1"/>
</dbReference>
<dbReference type="GO" id="GO:0005737">
    <property type="term" value="C:cytoplasm"/>
    <property type="evidence" value="ECO:0007669"/>
    <property type="project" value="TreeGrafter"/>
</dbReference>
<accession>A0A7J7KBI3</accession>
<dbReference type="Gene3D" id="3.40.50.1460">
    <property type="match status" value="1"/>
</dbReference>
<dbReference type="Proteomes" id="UP000593567">
    <property type="component" value="Unassembled WGS sequence"/>
</dbReference>
<dbReference type="GO" id="GO:0004197">
    <property type="term" value="F:cysteine-type endopeptidase activity"/>
    <property type="evidence" value="ECO:0007669"/>
    <property type="project" value="InterPro"/>
</dbReference>
<sequence length="153" mass="17516">MDYSQMDCLFVAVLSHGDENHLFAVDRAISYEMLTSPLKGEKLDEGKLLRSDAFPGGESKQYFIAKESDFLLAYSTVPGYYSWRNCANGSWFVQAFCEVMLRDGRRLEFVQLLTRVNRMVSYTFQSNASQFSMTNKKQSPCITSMLTKSLYFA</sequence>
<dbReference type="SUPFAM" id="SSF52129">
    <property type="entry name" value="Caspase-like"/>
    <property type="match status" value="1"/>
</dbReference>
<dbReference type="InterPro" id="IPR011600">
    <property type="entry name" value="Pept_C14_caspase"/>
</dbReference>
<dbReference type="PANTHER" id="PTHR10454:SF232">
    <property type="entry name" value="AT03047P-RELATED"/>
    <property type="match status" value="1"/>
</dbReference>
<evidence type="ECO:0000313" key="4">
    <source>
        <dbReference type="Proteomes" id="UP000593567"/>
    </source>
</evidence>
<dbReference type="PANTHER" id="PTHR10454">
    <property type="entry name" value="CASPASE"/>
    <property type="match status" value="1"/>
</dbReference>
<dbReference type="GO" id="GO:0006508">
    <property type="term" value="P:proteolysis"/>
    <property type="evidence" value="ECO:0007669"/>
    <property type="project" value="InterPro"/>
</dbReference>
<dbReference type="EMBL" id="VXIV02000796">
    <property type="protein sequence ID" value="KAF6035999.1"/>
    <property type="molecule type" value="Genomic_DNA"/>
</dbReference>
<feature type="domain" description="Caspase family p10" evidence="2">
    <location>
        <begin position="67"/>
        <end position="153"/>
    </location>
</feature>
<comment type="caution">
    <text evidence="3">The sequence shown here is derived from an EMBL/GenBank/DDBJ whole genome shotgun (WGS) entry which is preliminary data.</text>
</comment>
<dbReference type="OrthoDB" id="6116485at2759"/>
<proteinExistence type="inferred from homology"/>
<dbReference type="GO" id="GO:0043525">
    <property type="term" value="P:positive regulation of neuron apoptotic process"/>
    <property type="evidence" value="ECO:0007669"/>
    <property type="project" value="TreeGrafter"/>
</dbReference>
<organism evidence="3 4">
    <name type="scientific">Bugula neritina</name>
    <name type="common">Brown bryozoan</name>
    <name type="synonym">Sertularia neritina</name>
    <dbReference type="NCBI Taxonomy" id="10212"/>
    <lineage>
        <taxon>Eukaryota</taxon>
        <taxon>Metazoa</taxon>
        <taxon>Spiralia</taxon>
        <taxon>Lophotrochozoa</taxon>
        <taxon>Bryozoa</taxon>
        <taxon>Gymnolaemata</taxon>
        <taxon>Cheilostomatida</taxon>
        <taxon>Flustrina</taxon>
        <taxon>Buguloidea</taxon>
        <taxon>Bugulidae</taxon>
        <taxon>Bugula</taxon>
    </lineage>
</organism>
<name>A0A7J7KBI3_BUGNE</name>
<dbReference type="Pfam" id="PF00656">
    <property type="entry name" value="Peptidase_C14"/>
    <property type="match status" value="1"/>
</dbReference>
<dbReference type="PROSITE" id="PS50207">
    <property type="entry name" value="CASPASE_P10"/>
    <property type="match status" value="1"/>
</dbReference>
<protein>
    <submittedName>
        <fullName evidence="3">CASP7</fullName>
    </submittedName>
</protein>
<reference evidence="3" key="1">
    <citation type="submission" date="2020-06" db="EMBL/GenBank/DDBJ databases">
        <title>Draft genome of Bugula neritina, a colonial animal packing powerful symbionts and potential medicines.</title>
        <authorList>
            <person name="Rayko M."/>
        </authorList>
    </citation>
    <scope>NUCLEOTIDE SEQUENCE [LARGE SCALE GENOMIC DNA]</scope>
    <source>
        <strain evidence="3">Kwan_BN1</strain>
    </source>
</reference>
<comment type="similarity">
    <text evidence="1">Belongs to the peptidase C14A family.</text>
</comment>
<dbReference type="InterPro" id="IPR029030">
    <property type="entry name" value="Caspase-like_dom_sf"/>
</dbReference>
<keyword evidence="4" id="KW-1185">Reference proteome</keyword>
<evidence type="ECO:0000313" key="3">
    <source>
        <dbReference type="EMBL" id="KAF6035999.1"/>
    </source>
</evidence>
<evidence type="ECO:0000256" key="1">
    <source>
        <dbReference type="ARBA" id="ARBA00010134"/>
    </source>
</evidence>
<dbReference type="AlphaFoldDB" id="A0A7J7KBI3"/>
<evidence type="ECO:0000259" key="2">
    <source>
        <dbReference type="PROSITE" id="PS50207"/>
    </source>
</evidence>
<dbReference type="InterPro" id="IPR015917">
    <property type="entry name" value="Pept_C14A"/>
</dbReference>
<dbReference type="Gene3D" id="3.30.70.1470">
    <property type="entry name" value="Caspase-like"/>
    <property type="match status" value="1"/>
</dbReference>
<dbReference type="InterPro" id="IPR002138">
    <property type="entry name" value="Pept_C14_p10"/>
</dbReference>
<dbReference type="GO" id="GO:0006915">
    <property type="term" value="P:apoptotic process"/>
    <property type="evidence" value="ECO:0007669"/>
    <property type="project" value="TreeGrafter"/>
</dbReference>
<gene>
    <name evidence="3" type="ORF">EB796_005685</name>
</gene>
<dbReference type="InterPro" id="IPR002398">
    <property type="entry name" value="Pept_C14"/>
</dbReference>